<organism evidence="2">
    <name type="scientific">metagenome</name>
    <dbReference type="NCBI Taxonomy" id="256318"/>
    <lineage>
        <taxon>unclassified sequences</taxon>
        <taxon>metagenomes</taxon>
    </lineage>
</organism>
<proteinExistence type="predicted"/>
<evidence type="ECO:0000313" key="2">
    <source>
        <dbReference type="EMBL" id="CUR58110.1"/>
    </source>
</evidence>
<feature type="compositionally biased region" description="Basic and acidic residues" evidence="1">
    <location>
        <begin position="66"/>
        <end position="81"/>
    </location>
</feature>
<feature type="region of interest" description="Disordered" evidence="1">
    <location>
        <begin position="40"/>
        <end position="223"/>
    </location>
</feature>
<feature type="compositionally biased region" description="Basic and acidic residues" evidence="1">
    <location>
        <begin position="171"/>
        <end position="180"/>
    </location>
</feature>
<reference evidence="2" key="1">
    <citation type="submission" date="2015-08" db="EMBL/GenBank/DDBJ databases">
        <authorList>
            <person name="Babu N.S."/>
            <person name="Beckwith C.J."/>
            <person name="Beseler K.G."/>
            <person name="Brison A."/>
            <person name="Carone J.V."/>
            <person name="Caskin T.P."/>
            <person name="Diamond M."/>
            <person name="Durham M.E."/>
            <person name="Foxe J.M."/>
            <person name="Go M."/>
            <person name="Henderson B.A."/>
            <person name="Jones I.B."/>
            <person name="McGettigan J.A."/>
            <person name="Micheletti S.J."/>
            <person name="Nasrallah M.E."/>
            <person name="Ortiz D."/>
            <person name="Piller C.R."/>
            <person name="Privatt S.R."/>
            <person name="Schneider S.L."/>
            <person name="Sharp S."/>
            <person name="Smith T.C."/>
            <person name="Stanton J.D."/>
            <person name="Ullery H.E."/>
            <person name="Wilson R.J."/>
            <person name="Serrano M.G."/>
            <person name="Buck G."/>
            <person name="Lee V."/>
            <person name="Wang Y."/>
            <person name="Carvalho R."/>
            <person name="Voegtly L."/>
            <person name="Shi R."/>
            <person name="Duckworth R."/>
            <person name="Johnson A."/>
            <person name="Loviza R."/>
            <person name="Walstead R."/>
            <person name="Shah Z."/>
            <person name="Kiflezghi M."/>
            <person name="Wade K."/>
            <person name="Ball S.L."/>
            <person name="Bradley K.W."/>
            <person name="Asai D.J."/>
            <person name="Bowman C.A."/>
            <person name="Russell D.A."/>
            <person name="Pope W.H."/>
            <person name="Jacobs-Sera D."/>
            <person name="Hendrix R.W."/>
            <person name="Hatfull G.F."/>
        </authorList>
    </citation>
    <scope>NUCLEOTIDE SEQUENCE</scope>
</reference>
<feature type="compositionally biased region" description="Basic and acidic residues" evidence="1">
    <location>
        <begin position="91"/>
        <end position="113"/>
    </location>
</feature>
<dbReference type="AlphaFoldDB" id="A0A2P2C7Y7"/>
<feature type="compositionally biased region" description="Low complexity" evidence="1">
    <location>
        <begin position="138"/>
        <end position="158"/>
    </location>
</feature>
<accession>A0A2P2C7Y7</accession>
<sequence length="223" mass="23759">MTTLISITLIVILVIGLALVVPTIRRKNREANVARAEQLRSEAATSAQTVLPPAQARAAETEANAEEARAIAERAEAEAEQARLAASQAEAAHEDQIRAADRLDPRVDHKADDYAPQVAGTVDQGPTPRAEVNAKPGTATPETATPETATPEPAAETSEQTEETEETEQTEETRTEDSRTETQAPSTPLLPRRTPGANEMPGKPMESEGGGGGWFTRKDSTDS</sequence>
<name>A0A2P2C7Y7_9ZZZZ</name>
<evidence type="ECO:0000256" key="1">
    <source>
        <dbReference type="SAM" id="MobiDB-lite"/>
    </source>
</evidence>
<gene>
    <name evidence="2" type="ORF">NOCA1130386</name>
</gene>
<feature type="compositionally biased region" description="Acidic residues" evidence="1">
    <location>
        <begin position="159"/>
        <end position="170"/>
    </location>
</feature>
<protein>
    <submittedName>
        <fullName evidence="2">Uncharacterized protein</fullName>
    </submittedName>
</protein>
<dbReference type="EMBL" id="CZKB01000005">
    <property type="protein sequence ID" value="CUR58110.1"/>
    <property type="molecule type" value="Genomic_DNA"/>
</dbReference>